<dbReference type="SUPFAM" id="SSF47413">
    <property type="entry name" value="lambda repressor-like DNA-binding domains"/>
    <property type="match status" value="1"/>
</dbReference>
<dbReference type="Proteomes" id="UP000270468">
    <property type="component" value="Unassembled WGS sequence"/>
</dbReference>
<dbReference type="SMART" id="SM00530">
    <property type="entry name" value="HTH_XRE"/>
    <property type="match status" value="1"/>
</dbReference>
<reference evidence="2 3" key="1">
    <citation type="submission" date="2018-11" db="EMBL/GenBank/DDBJ databases">
        <authorList>
            <person name="Criscuolo A."/>
        </authorList>
    </citation>
    <scope>NUCLEOTIDE SEQUENCE [LARGE SCALE GENOMIC DNA]</scope>
    <source>
        <strain evidence="2">ATB-66</strain>
    </source>
</reference>
<dbReference type="InterPro" id="IPR001387">
    <property type="entry name" value="Cro/C1-type_HTH"/>
</dbReference>
<evidence type="ECO:0000259" key="1">
    <source>
        <dbReference type="PROSITE" id="PS50943"/>
    </source>
</evidence>
<dbReference type="Gene3D" id="1.10.260.40">
    <property type="entry name" value="lambda repressor-like DNA-binding domains"/>
    <property type="match status" value="1"/>
</dbReference>
<dbReference type="OrthoDB" id="2968479at2"/>
<gene>
    <name evidence="2" type="ORF">FILTAD_00386</name>
</gene>
<dbReference type="PROSITE" id="PS50943">
    <property type="entry name" value="HTH_CROC1"/>
    <property type="match status" value="1"/>
</dbReference>
<name>A0A3P5WJ56_9BACL</name>
<accession>A0A3P5WJ56</accession>
<dbReference type="Pfam" id="PF01381">
    <property type="entry name" value="HTH_3"/>
    <property type="match status" value="1"/>
</dbReference>
<dbReference type="EMBL" id="UXAV01000017">
    <property type="protein sequence ID" value="VDC19449.1"/>
    <property type="molecule type" value="Genomic_DNA"/>
</dbReference>
<sequence>MIFGTQFKEFREEHLKIRQFEAARALNITPAALSNYERNERDITSEFLLSIKKTFNIPDDYFLAMIIGTPLKSVGNPKVGQPFKTQEARARYMDHFVDQHRQLFEENAELRELVVFVNTLTEKDRRNFLNSIKSILTLFQNFTEKQEKE</sequence>
<keyword evidence="3" id="KW-1185">Reference proteome</keyword>
<dbReference type="GO" id="GO:0003677">
    <property type="term" value="F:DNA binding"/>
    <property type="evidence" value="ECO:0007669"/>
    <property type="project" value="InterPro"/>
</dbReference>
<evidence type="ECO:0000313" key="3">
    <source>
        <dbReference type="Proteomes" id="UP000270468"/>
    </source>
</evidence>
<dbReference type="RefSeq" id="WP_124068824.1">
    <property type="nucleotide sequence ID" value="NZ_CBCRXF010000003.1"/>
</dbReference>
<dbReference type="AlphaFoldDB" id="A0A3P5WJ56"/>
<evidence type="ECO:0000313" key="2">
    <source>
        <dbReference type="EMBL" id="VDC19449.1"/>
    </source>
</evidence>
<protein>
    <submittedName>
        <fullName evidence="2">Helix-turn-helix protein</fullName>
    </submittedName>
</protein>
<proteinExistence type="predicted"/>
<organism evidence="2 3">
    <name type="scientific">Filibacter tadaridae</name>
    <dbReference type="NCBI Taxonomy" id="2483811"/>
    <lineage>
        <taxon>Bacteria</taxon>
        <taxon>Bacillati</taxon>
        <taxon>Bacillota</taxon>
        <taxon>Bacilli</taxon>
        <taxon>Bacillales</taxon>
        <taxon>Caryophanaceae</taxon>
        <taxon>Filibacter</taxon>
    </lineage>
</organism>
<dbReference type="InterPro" id="IPR010982">
    <property type="entry name" value="Lambda_DNA-bd_dom_sf"/>
</dbReference>
<feature type="domain" description="HTH cro/C1-type" evidence="1">
    <location>
        <begin position="7"/>
        <end position="62"/>
    </location>
</feature>
<dbReference type="CDD" id="cd00093">
    <property type="entry name" value="HTH_XRE"/>
    <property type="match status" value="1"/>
</dbReference>